<feature type="compositionally biased region" description="Basic and acidic residues" evidence="1">
    <location>
        <begin position="144"/>
        <end position="158"/>
    </location>
</feature>
<accession>A0A4S8LSN2</accession>
<feature type="region of interest" description="Disordered" evidence="1">
    <location>
        <begin position="137"/>
        <end position="176"/>
    </location>
</feature>
<organism evidence="2 3">
    <name type="scientific">Dendrothele bispora (strain CBS 962.96)</name>
    <dbReference type="NCBI Taxonomy" id="1314807"/>
    <lineage>
        <taxon>Eukaryota</taxon>
        <taxon>Fungi</taxon>
        <taxon>Dikarya</taxon>
        <taxon>Basidiomycota</taxon>
        <taxon>Agaricomycotina</taxon>
        <taxon>Agaricomycetes</taxon>
        <taxon>Agaricomycetidae</taxon>
        <taxon>Agaricales</taxon>
        <taxon>Agaricales incertae sedis</taxon>
        <taxon>Dendrothele</taxon>
    </lineage>
</organism>
<keyword evidence="3" id="KW-1185">Reference proteome</keyword>
<dbReference type="AlphaFoldDB" id="A0A4S8LSN2"/>
<dbReference type="OrthoDB" id="3259884at2759"/>
<dbReference type="Proteomes" id="UP000297245">
    <property type="component" value="Unassembled WGS sequence"/>
</dbReference>
<protein>
    <submittedName>
        <fullName evidence="2">Uncharacterized protein</fullName>
    </submittedName>
</protein>
<sequence length="456" mass="50357">MSDGDEEELSPTPPPSFEVQVRLTTYQSVTKKSKKGTKRELKKDPKVKSKDFEYKFASTSENYAQFLNEILQLFGFRVKATAAKIFPMTVQVPPATKSQATDIESLAEYKKLAGKIVEKAPSKPIIVSIDQQEIQKAKLPKATNDGHDTDGSQGRHDGPGALDDSSEEDQDDSELSHMDRELARFRGLLENKYKSDSDNTYAYPDPVTGDPVLLTLFMMKEWARAMYDGATNIDVPPNTATFDCVNRLPSLRQGRRRFSSASAESAPTTDIGHLANILSIMKGDTQPASPPLTTQNVRVPNTPSKLPRFLAYAESELGVSGASSYCRTLEQQKVGPDILHLVPDETLLNLNLPLGDIIRLKQAAPVWIQSSDAKRKDPPPTAGTSDGNPPAKRIRFKKRWHDGSGAASEHGTGMEIGSPPGSDVDYDWWYYSEEAGTLLPVPPNYRPIFPPDDFPF</sequence>
<reference evidence="2 3" key="1">
    <citation type="journal article" date="2019" name="Nat. Ecol. Evol.">
        <title>Megaphylogeny resolves global patterns of mushroom evolution.</title>
        <authorList>
            <person name="Varga T."/>
            <person name="Krizsan K."/>
            <person name="Foldi C."/>
            <person name="Dima B."/>
            <person name="Sanchez-Garcia M."/>
            <person name="Sanchez-Ramirez S."/>
            <person name="Szollosi G.J."/>
            <person name="Szarkandi J.G."/>
            <person name="Papp V."/>
            <person name="Albert L."/>
            <person name="Andreopoulos W."/>
            <person name="Angelini C."/>
            <person name="Antonin V."/>
            <person name="Barry K.W."/>
            <person name="Bougher N.L."/>
            <person name="Buchanan P."/>
            <person name="Buyck B."/>
            <person name="Bense V."/>
            <person name="Catcheside P."/>
            <person name="Chovatia M."/>
            <person name="Cooper J."/>
            <person name="Damon W."/>
            <person name="Desjardin D."/>
            <person name="Finy P."/>
            <person name="Geml J."/>
            <person name="Haridas S."/>
            <person name="Hughes K."/>
            <person name="Justo A."/>
            <person name="Karasinski D."/>
            <person name="Kautmanova I."/>
            <person name="Kiss B."/>
            <person name="Kocsube S."/>
            <person name="Kotiranta H."/>
            <person name="LaButti K.M."/>
            <person name="Lechner B.E."/>
            <person name="Liimatainen K."/>
            <person name="Lipzen A."/>
            <person name="Lukacs Z."/>
            <person name="Mihaltcheva S."/>
            <person name="Morgado L.N."/>
            <person name="Niskanen T."/>
            <person name="Noordeloos M.E."/>
            <person name="Ohm R.A."/>
            <person name="Ortiz-Santana B."/>
            <person name="Ovrebo C."/>
            <person name="Racz N."/>
            <person name="Riley R."/>
            <person name="Savchenko A."/>
            <person name="Shiryaev A."/>
            <person name="Soop K."/>
            <person name="Spirin V."/>
            <person name="Szebenyi C."/>
            <person name="Tomsovsky M."/>
            <person name="Tulloss R.E."/>
            <person name="Uehling J."/>
            <person name="Grigoriev I.V."/>
            <person name="Vagvolgyi C."/>
            <person name="Papp T."/>
            <person name="Martin F.M."/>
            <person name="Miettinen O."/>
            <person name="Hibbett D.S."/>
            <person name="Nagy L.G."/>
        </authorList>
    </citation>
    <scope>NUCLEOTIDE SEQUENCE [LARGE SCALE GENOMIC DNA]</scope>
    <source>
        <strain evidence="2 3">CBS 962.96</strain>
    </source>
</reference>
<name>A0A4S8LSN2_DENBC</name>
<evidence type="ECO:0000313" key="2">
    <source>
        <dbReference type="EMBL" id="THU92033.1"/>
    </source>
</evidence>
<dbReference type="EMBL" id="ML179290">
    <property type="protein sequence ID" value="THU92033.1"/>
    <property type="molecule type" value="Genomic_DNA"/>
</dbReference>
<gene>
    <name evidence="2" type="ORF">K435DRAFT_800797</name>
</gene>
<feature type="compositionally biased region" description="Acidic residues" evidence="1">
    <location>
        <begin position="164"/>
        <end position="173"/>
    </location>
</feature>
<feature type="region of interest" description="Disordered" evidence="1">
    <location>
        <begin position="1"/>
        <end position="21"/>
    </location>
</feature>
<proteinExistence type="predicted"/>
<evidence type="ECO:0000313" key="3">
    <source>
        <dbReference type="Proteomes" id="UP000297245"/>
    </source>
</evidence>
<evidence type="ECO:0000256" key="1">
    <source>
        <dbReference type="SAM" id="MobiDB-lite"/>
    </source>
</evidence>
<feature type="region of interest" description="Disordered" evidence="1">
    <location>
        <begin position="369"/>
        <end position="420"/>
    </location>
</feature>